<organism evidence="2 3">
    <name type="scientific">Kribbella orskensis</name>
    <dbReference type="NCBI Taxonomy" id="2512216"/>
    <lineage>
        <taxon>Bacteria</taxon>
        <taxon>Bacillati</taxon>
        <taxon>Actinomycetota</taxon>
        <taxon>Actinomycetes</taxon>
        <taxon>Propionibacteriales</taxon>
        <taxon>Kribbellaceae</taxon>
        <taxon>Kribbella</taxon>
    </lineage>
</organism>
<protein>
    <submittedName>
        <fullName evidence="2">Uncharacterized protein</fullName>
    </submittedName>
</protein>
<comment type="caution">
    <text evidence="2">The sequence shown here is derived from an EMBL/GenBank/DDBJ whole genome shotgun (WGS) entry which is preliminary data.</text>
</comment>
<accession>A0ABY2BBY2</accession>
<reference evidence="2 3" key="1">
    <citation type="journal article" date="2015" name="Stand. Genomic Sci.">
        <title>Genomic Encyclopedia of Bacterial and Archaeal Type Strains, Phase III: the genomes of soil and plant-associated and newly described type strains.</title>
        <authorList>
            <person name="Whitman W.B."/>
            <person name="Woyke T."/>
            <person name="Klenk H.P."/>
            <person name="Zhou Y."/>
            <person name="Lilburn T.G."/>
            <person name="Beck B.J."/>
            <person name="De Vos P."/>
            <person name="Vandamme P."/>
            <person name="Eisen J.A."/>
            <person name="Garrity G."/>
            <person name="Hugenholtz P."/>
            <person name="Kyrpides N.C."/>
        </authorList>
    </citation>
    <scope>NUCLEOTIDE SEQUENCE [LARGE SCALE GENOMIC DNA]</scope>
    <source>
        <strain evidence="2 3">VKM Ac-2538</strain>
    </source>
</reference>
<dbReference type="RefSeq" id="WP_132193459.1">
    <property type="nucleotide sequence ID" value="NZ_SLWM01000018.1"/>
</dbReference>
<dbReference type="EMBL" id="SLWM01000018">
    <property type="protein sequence ID" value="TCO15512.1"/>
    <property type="molecule type" value="Genomic_DNA"/>
</dbReference>
<feature type="signal peptide" evidence="1">
    <location>
        <begin position="1"/>
        <end position="27"/>
    </location>
</feature>
<name>A0ABY2BBY2_9ACTN</name>
<dbReference type="Proteomes" id="UP000295818">
    <property type="component" value="Unassembled WGS sequence"/>
</dbReference>
<keyword evidence="3" id="KW-1185">Reference proteome</keyword>
<feature type="chain" id="PRO_5045424663" evidence="1">
    <location>
        <begin position="28"/>
        <end position="81"/>
    </location>
</feature>
<proteinExistence type="predicted"/>
<gene>
    <name evidence="2" type="ORF">EV644_11856</name>
</gene>
<evidence type="ECO:0000313" key="2">
    <source>
        <dbReference type="EMBL" id="TCO15512.1"/>
    </source>
</evidence>
<keyword evidence="1" id="KW-0732">Signal</keyword>
<sequence>MKRGALLAVLPLVFGTAAILTDSSAGGAPAGPVAPSTYVGTATVGTTGTPSKNDGDLWPSCWAGNGNLFVGFALRTPAGVP</sequence>
<evidence type="ECO:0000313" key="3">
    <source>
        <dbReference type="Proteomes" id="UP000295818"/>
    </source>
</evidence>
<evidence type="ECO:0000256" key="1">
    <source>
        <dbReference type="SAM" id="SignalP"/>
    </source>
</evidence>